<evidence type="ECO:0000313" key="4">
    <source>
        <dbReference type="Ensembl" id="ENSCAFP00030039305.1"/>
    </source>
</evidence>
<protein>
    <submittedName>
        <fullName evidence="5">Uncharacterized protein</fullName>
    </submittedName>
</protein>
<dbReference type="Proteomes" id="UP000002254">
    <property type="component" value="Chromosome 10"/>
</dbReference>
<dbReference type="Ensembl" id="ENSCAFT00040027869.1">
    <property type="protein sequence ID" value="ENSCAFP00040024204.1"/>
    <property type="gene ID" value="ENSCAFG00040015095.1"/>
</dbReference>
<evidence type="ECO:0000256" key="2">
    <source>
        <dbReference type="SAM" id="Phobius"/>
    </source>
</evidence>
<organism evidence="5 7">
    <name type="scientific">Canis lupus familiaris</name>
    <name type="common">Dog</name>
    <name type="synonym">Canis familiaris</name>
    <dbReference type="NCBI Taxonomy" id="9615"/>
    <lineage>
        <taxon>Eukaryota</taxon>
        <taxon>Metazoa</taxon>
        <taxon>Chordata</taxon>
        <taxon>Craniata</taxon>
        <taxon>Vertebrata</taxon>
        <taxon>Euteleostomi</taxon>
        <taxon>Mammalia</taxon>
        <taxon>Eutheria</taxon>
        <taxon>Laurasiatheria</taxon>
        <taxon>Carnivora</taxon>
        <taxon>Caniformia</taxon>
        <taxon>Canidae</taxon>
        <taxon>Canis</taxon>
    </lineage>
</organism>
<dbReference type="AlphaFoldDB" id="A0A8C0SPB2"/>
<dbReference type="Proteomes" id="UP000694542">
    <property type="component" value="Chromosome 10"/>
</dbReference>
<accession>A0A8P0TKU1</accession>
<keyword evidence="2" id="KW-1133">Transmembrane helix</keyword>
<reference evidence="4" key="3">
    <citation type="submission" date="2019-03" db="EMBL/GenBank/DDBJ databases">
        <authorList>
            <person name="Warren W.C."/>
            <person name="Johnson G.S."/>
        </authorList>
    </citation>
    <scope>NUCLEOTIDE SEQUENCE [LARGE SCALE GENOMIC DNA]</scope>
    <source>
        <strain evidence="4">Basenji</strain>
    </source>
</reference>
<dbReference type="Proteomes" id="UP000694429">
    <property type="component" value="Chromosome 10"/>
</dbReference>
<feature type="transmembrane region" description="Helical" evidence="2">
    <location>
        <begin position="12"/>
        <end position="32"/>
    </location>
</feature>
<keyword evidence="2" id="KW-0472">Membrane</keyword>
<evidence type="ECO:0000313" key="6">
    <source>
        <dbReference type="Proteomes" id="UP000002254"/>
    </source>
</evidence>
<sequence>KLYPQLHFPSRLYKPLYVVHVFILAGVVYYYFQGSVGKPAPDHEIAGEPSQLVGESLRPVWGPMDKCYPVTTQVGKGWGPPGCEAVPPKAKGGLNGAAPEGETDILSQREGEAAGPGPAGKEVAEEEEVAGVPGWEVRRACLFVLVEASEMESKEGRPGGWVPQLLRKLWLDWFPAPDIPKTQNHE</sequence>
<evidence type="ECO:0000313" key="3">
    <source>
        <dbReference type="Ensembl" id="ENSCAFP00000068884.1"/>
    </source>
</evidence>
<evidence type="ECO:0000313" key="5">
    <source>
        <dbReference type="Ensembl" id="ENSCAFP00040024204.1"/>
    </source>
</evidence>
<reference evidence="5" key="2">
    <citation type="submission" date="2018-10" db="EMBL/GenBank/DDBJ databases">
        <title>De novo assembly of a Great Dane genome.</title>
        <authorList>
            <person name="Kidd J.M."/>
            <person name="Pendleton A.L."/>
            <person name="Shen F."/>
            <person name="Emery S."/>
        </authorList>
    </citation>
    <scope>NUCLEOTIDE SEQUENCE [LARGE SCALE GENOMIC DNA]</scope>
    <source>
        <strain evidence="5">Great Dane</strain>
    </source>
</reference>
<feature type="region of interest" description="Disordered" evidence="1">
    <location>
        <begin position="109"/>
        <end position="128"/>
    </location>
</feature>
<reference evidence="5" key="4">
    <citation type="submission" date="2025-05" db="UniProtKB">
        <authorList>
            <consortium name="Ensembl"/>
        </authorList>
    </citation>
    <scope>IDENTIFICATION</scope>
</reference>
<dbReference type="Ensembl" id="ENSCAFT00030045017.1">
    <property type="protein sequence ID" value="ENSCAFP00030039305.1"/>
    <property type="gene ID" value="ENSCAFG00030024467.1"/>
</dbReference>
<proteinExistence type="predicted"/>
<evidence type="ECO:0000313" key="7">
    <source>
        <dbReference type="Proteomes" id="UP000694542"/>
    </source>
</evidence>
<evidence type="ECO:0000256" key="1">
    <source>
        <dbReference type="SAM" id="MobiDB-lite"/>
    </source>
</evidence>
<reference evidence="3 6" key="1">
    <citation type="journal article" date="2005" name="Nature">
        <title>Genome sequence, comparative analysis and haplotype structure of the domestic dog.</title>
        <authorList>
            <consortium name="Broad Sequencing Platform"/>
            <person name="Lindblad-Toh K."/>
            <person name="Wade C.M."/>
            <person name="Mikkelsen T.S."/>
            <person name="Karlsson E.K."/>
            <person name="Jaffe D.B."/>
            <person name="Kamal M."/>
            <person name="Clamp M."/>
            <person name="Chang J.L."/>
            <person name="Kulbokas E.J. III"/>
            <person name="Zody M.C."/>
            <person name="Mauceli E."/>
            <person name="Xie X."/>
            <person name="Breen M."/>
            <person name="Wayne R.K."/>
            <person name="Ostrander E.A."/>
            <person name="Ponting C.P."/>
            <person name="Galibert F."/>
            <person name="Smith D.R."/>
            <person name="DeJong P.J."/>
            <person name="Kirkness E."/>
            <person name="Alvarez P."/>
            <person name="Biagi T."/>
            <person name="Brockman W."/>
            <person name="Butler J."/>
            <person name="Chin C.W."/>
            <person name="Cook A."/>
            <person name="Cuff J."/>
            <person name="Daly M.J."/>
            <person name="DeCaprio D."/>
            <person name="Gnerre S."/>
            <person name="Grabherr M."/>
            <person name="Kellis M."/>
            <person name="Kleber M."/>
            <person name="Bardeleben C."/>
            <person name="Goodstadt L."/>
            <person name="Heger A."/>
            <person name="Hitte C."/>
            <person name="Kim L."/>
            <person name="Koepfli K.P."/>
            <person name="Parker H.G."/>
            <person name="Pollinger J.P."/>
            <person name="Searle S.M."/>
            <person name="Sutter N.B."/>
            <person name="Thomas R."/>
            <person name="Webber C."/>
            <person name="Baldwin J."/>
            <person name="Abebe A."/>
            <person name="Abouelleil A."/>
            <person name="Aftuck L."/>
            <person name="Ait-Zahra M."/>
            <person name="Aldredge T."/>
            <person name="Allen N."/>
            <person name="An P."/>
            <person name="Anderson S."/>
            <person name="Antoine C."/>
            <person name="Arachchi H."/>
            <person name="Aslam A."/>
            <person name="Ayotte L."/>
            <person name="Bachantsang P."/>
            <person name="Barry A."/>
            <person name="Bayul T."/>
            <person name="Benamara M."/>
            <person name="Berlin A."/>
            <person name="Bessette D."/>
            <person name="Blitshteyn B."/>
            <person name="Bloom T."/>
            <person name="Blye J."/>
            <person name="Boguslavskiy L."/>
            <person name="Bonnet C."/>
            <person name="Boukhgalter B."/>
            <person name="Brown A."/>
            <person name="Cahill P."/>
            <person name="Calixte N."/>
            <person name="Camarata J."/>
            <person name="Cheshatsang Y."/>
            <person name="Chu J."/>
            <person name="Citroen M."/>
            <person name="Collymore A."/>
            <person name="Cooke P."/>
            <person name="Dawoe T."/>
            <person name="Daza R."/>
            <person name="Decktor K."/>
            <person name="DeGray S."/>
            <person name="Dhargay N."/>
            <person name="Dooley K."/>
            <person name="Dooley K."/>
            <person name="Dorje P."/>
            <person name="Dorjee K."/>
            <person name="Dorris L."/>
            <person name="Duffey N."/>
            <person name="Dupes A."/>
            <person name="Egbiremolen O."/>
            <person name="Elong R."/>
            <person name="Falk J."/>
            <person name="Farina A."/>
            <person name="Faro S."/>
            <person name="Ferguson D."/>
            <person name="Ferreira P."/>
            <person name="Fisher S."/>
            <person name="FitzGerald M."/>
            <person name="Foley K."/>
            <person name="Foley C."/>
            <person name="Franke A."/>
            <person name="Friedrich D."/>
            <person name="Gage D."/>
            <person name="Garber M."/>
            <person name="Gearin G."/>
            <person name="Giannoukos G."/>
            <person name="Goode T."/>
            <person name="Goyette A."/>
            <person name="Graham J."/>
            <person name="Grandbois E."/>
            <person name="Gyaltsen K."/>
            <person name="Hafez N."/>
            <person name="Hagopian D."/>
            <person name="Hagos B."/>
            <person name="Hall J."/>
            <person name="Healy C."/>
            <person name="Hegarty R."/>
            <person name="Honan T."/>
            <person name="Horn A."/>
            <person name="Houde N."/>
            <person name="Hughes L."/>
            <person name="Hunnicutt L."/>
            <person name="Husby M."/>
            <person name="Jester B."/>
            <person name="Jones C."/>
            <person name="Kamat A."/>
            <person name="Kanga B."/>
            <person name="Kells C."/>
            <person name="Khazanovich D."/>
            <person name="Kieu A.C."/>
            <person name="Kisner P."/>
            <person name="Kumar M."/>
            <person name="Lance K."/>
            <person name="Landers T."/>
            <person name="Lara M."/>
            <person name="Lee W."/>
            <person name="Leger J.P."/>
            <person name="Lennon N."/>
            <person name="Leuper L."/>
            <person name="LeVine S."/>
            <person name="Liu J."/>
            <person name="Liu X."/>
            <person name="Lokyitsang Y."/>
            <person name="Lokyitsang T."/>
            <person name="Lui A."/>
            <person name="Macdonald J."/>
            <person name="Major J."/>
            <person name="Marabella R."/>
            <person name="Maru K."/>
            <person name="Matthews C."/>
            <person name="McDonough S."/>
            <person name="Mehta T."/>
            <person name="Meldrim J."/>
            <person name="Melnikov A."/>
            <person name="Meneus L."/>
            <person name="Mihalev A."/>
            <person name="Mihova T."/>
            <person name="Miller K."/>
            <person name="Mittelman R."/>
            <person name="Mlenga V."/>
            <person name="Mulrain L."/>
            <person name="Munson G."/>
            <person name="Navidi A."/>
            <person name="Naylor J."/>
            <person name="Nguyen T."/>
            <person name="Nguyen N."/>
            <person name="Nguyen C."/>
            <person name="Nguyen T."/>
            <person name="Nicol R."/>
            <person name="Norbu N."/>
            <person name="Norbu C."/>
            <person name="Novod N."/>
            <person name="Nyima T."/>
            <person name="Olandt P."/>
            <person name="O'Neill B."/>
            <person name="O'Neill K."/>
            <person name="Osman S."/>
            <person name="Oyono L."/>
            <person name="Patti C."/>
            <person name="Perrin D."/>
            <person name="Phunkhang P."/>
            <person name="Pierre F."/>
            <person name="Priest M."/>
            <person name="Rachupka A."/>
            <person name="Raghuraman S."/>
            <person name="Rameau R."/>
            <person name="Ray V."/>
            <person name="Raymond C."/>
            <person name="Rege F."/>
            <person name="Rise C."/>
            <person name="Rogers J."/>
            <person name="Rogov P."/>
            <person name="Sahalie J."/>
            <person name="Settipalli S."/>
            <person name="Sharpe T."/>
            <person name="Shea T."/>
            <person name="Sheehan M."/>
            <person name="Sherpa N."/>
            <person name="Shi J."/>
            <person name="Shih D."/>
            <person name="Sloan J."/>
            <person name="Smith C."/>
            <person name="Sparrow T."/>
            <person name="Stalker J."/>
            <person name="Stange-Thomann N."/>
            <person name="Stavropoulos S."/>
            <person name="Stone C."/>
            <person name="Stone S."/>
            <person name="Sykes S."/>
            <person name="Tchuinga P."/>
            <person name="Tenzing P."/>
            <person name="Tesfaye S."/>
            <person name="Thoulutsang D."/>
            <person name="Thoulutsang Y."/>
            <person name="Topham K."/>
            <person name="Topping I."/>
            <person name="Tsamla T."/>
            <person name="Vassiliev H."/>
            <person name="Venkataraman V."/>
            <person name="Vo A."/>
            <person name="Wangchuk T."/>
            <person name="Wangdi T."/>
            <person name="Weiand M."/>
            <person name="Wilkinson J."/>
            <person name="Wilson A."/>
            <person name="Yadav S."/>
            <person name="Yang S."/>
            <person name="Yang X."/>
            <person name="Young G."/>
            <person name="Yu Q."/>
            <person name="Zainoun J."/>
            <person name="Zembek L."/>
            <person name="Zimmer A."/>
            <person name="Lander E.S."/>
        </authorList>
    </citation>
    <scope>NUCLEOTIDE SEQUENCE [LARGE SCALE GENOMIC DNA]</scope>
    <source>
        <strain evidence="3">Boxer</strain>
    </source>
</reference>
<keyword evidence="2" id="KW-0812">Transmembrane</keyword>
<name>A0A8C0SPB2_CANLF</name>
<dbReference type="Ensembl" id="ENSCAFT00000109358.1">
    <property type="protein sequence ID" value="ENSCAFP00000068884.1"/>
    <property type="gene ID" value="ENSCAFG00000052999.1"/>
</dbReference>
<accession>A0A8C0SPB2</accession>